<dbReference type="SUPFAM" id="SSF51735">
    <property type="entry name" value="NAD(P)-binding Rossmann-fold domains"/>
    <property type="match status" value="1"/>
</dbReference>
<sequence>MSDDRDQYTFDDPRTRFPDISPEVQQQPEPGLQSEMTPVPDLGESTYRGTDRLRGRKALITGADSGIGAAVAIAYAREGADIALSYLPEEQKDAQHVIDEIEKAGRVAIALPGDITDPAHCRALVAAAVDGLGGLDAVVNVAGKQVWKEKIEEIDDEQFELTFKTNVFAPFWIIKAALPHLGPGSTIINTASLEAYKPAPDRLDYATTKGAINNFSKGLAQQLVGRGIRVNVVAPGPTWSVLQVTGGVNPESLPEFGSSESPMGRAAQPAELAPAYVFLASAESSFVVGDTLNVNGGMVTP</sequence>
<dbReference type="EMBL" id="BAABLM010000001">
    <property type="protein sequence ID" value="GAA4664632.1"/>
    <property type="molecule type" value="Genomic_DNA"/>
</dbReference>
<gene>
    <name evidence="4" type="ORF">GCM10025780_01990</name>
</gene>
<keyword evidence="5" id="KW-1185">Reference proteome</keyword>
<feature type="compositionally biased region" description="Basic and acidic residues" evidence="3">
    <location>
        <begin position="1"/>
        <end position="17"/>
    </location>
</feature>
<evidence type="ECO:0000256" key="1">
    <source>
        <dbReference type="ARBA" id="ARBA00006484"/>
    </source>
</evidence>
<reference evidence="5" key="1">
    <citation type="journal article" date="2019" name="Int. J. Syst. Evol. Microbiol.">
        <title>The Global Catalogue of Microorganisms (GCM) 10K type strain sequencing project: providing services to taxonomists for standard genome sequencing and annotation.</title>
        <authorList>
            <consortium name="The Broad Institute Genomics Platform"/>
            <consortium name="The Broad Institute Genome Sequencing Center for Infectious Disease"/>
            <person name="Wu L."/>
            <person name="Ma J."/>
        </authorList>
    </citation>
    <scope>NUCLEOTIDE SEQUENCE [LARGE SCALE GENOMIC DNA]</scope>
    <source>
        <strain evidence="5">JCM 18956</strain>
    </source>
</reference>
<evidence type="ECO:0000313" key="5">
    <source>
        <dbReference type="Proteomes" id="UP001501295"/>
    </source>
</evidence>
<organism evidence="4 5">
    <name type="scientific">Frondihabitans cladoniiphilus</name>
    <dbReference type="NCBI Taxonomy" id="715785"/>
    <lineage>
        <taxon>Bacteria</taxon>
        <taxon>Bacillati</taxon>
        <taxon>Actinomycetota</taxon>
        <taxon>Actinomycetes</taxon>
        <taxon>Micrococcales</taxon>
        <taxon>Microbacteriaceae</taxon>
        <taxon>Frondihabitans</taxon>
    </lineage>
</organism>
<evidence type="ECO:0000256" key="3">
    <source>
        <dbReference type="SAM" id="MobiDB-lite"/>
    </source>
</evidence>
<dbReference type="Gene3D" id="3.40.50.720">
    <property type="entry name" value="NAD(P)-binding Rossmann-like Domain"/>
    <property type="match status" value="1"/>
</dbReference>
<dbReference type="RefSeq" id="WP_345372158.1">
    <property type="nucleotide sequence ID" value="NZ_BAABLM010000001.1"/>
</dbReference>
<name>A0ABP8VJ82_9MICO</name>
<evidence type="ECO:0000256" key="2">
    <source>
        <dbReference type="ARBA" id="ARBA00023002"/>
    </source>
</evidence>
<protein>
    <submittedName>
        <fullName evidence="4">SDR family oxidoreductase</fullName>
    </submittedName>
</protein>
<keyword evidence="2" id="KW-0560">Oxidoreductase</keyword>
<dbReference type="Proteomes" id="UP001501295">
    <property type="component" value="Unassembled WGS sequence"/>
</dbReference>
<dbReference type="PRINTS" id="PR00080">
    <property type="entry name" value="SDRFAMILY"/>
</dbReference>
<proteinExistence type="inferred from homology"/>
<comment type="caution">
    <text evidence="4">The sequence shown here is derived from an EMBL/GenBank/DDBJ whole genome shotgun (WGS) entry which is preliminary data.</text>
</comment>
<dbReference type="InterPro" id="IPR036291">
    <property type="entry name" value="NAD(P)-bd_dom_sf"/>
</dbReference>
<comment type="similarity">
    <text evidence="1">Belongs to the short-chain dehydrogenases/reductases (SDR) family.</text>
</comment>
<evidence type="ECO:0000313" key="4">
    <source>
        <dbReference type="EMBL" id="GAA4664632.1"/>
    </source>
</evidence>
<feature type="region of interest" description="Disordered" evidence="3">
    <location>
        <begin position="1"/>
        <end position="50"/>
    </location>
</feature>
<dbReference type="Pfam" id="PF13561">
    <property type="entry name" value="adh_short_C2"/>
    <property type="match status" value="1"/>
</dbReference>
<dbReference type="InterPro" id="IPR020904">
    <property type="entry name" value="Sc_DH/Rdtase_CS"/>
</dbReference>
<accession>A0ABP8VJ82</accession>
<dbReference type="InterPro" id="IPR002347">
    <property type="entry name" value="SDR_fam"/>
</dbReference>
<dbReference type="PANTHER" id="PTHR48107">
    <property type="entry name" value="NADPH-DEPENDENT ALDEHYDE REDUCTASE-LIKE PROTEIN, CHLOROPLASTIC-RELATED"/>
    <property type="match status" value="1"/>
</dbReference>
<dbReference type="PANTHER" id="PTHR48107:SF16">
    <property type="entry name" value="NADPH-DEPENDENT ALDEHYDE REDUCTASE 1, CHLOROPLASTIC"/>
    <property type="match status" value="1"/>
</dbReference>
<dbReference type="PRINTS" id="PR00081">
    <property type="entry name" value="GDHRDH"/>
</dbReference>
<dbReference type="PROSITE" id="PS00061">
    <property type="entry name" value="ADH_SHORT"/>
    <property type="match status" value="1"/>
</dbReference>